<reference evidence="1 2" key="1">
    <citation type="journal article" date="2015" name="Genome Announc.">
        <title>Expanding the biotechnology potential of lactobacilli through comparative genomics of 213 strains and associated genera.</title>
        <authorList>
            <person name="Sun Z."/>
            <person name="Harris H.M."/>
            <person name="McCann A."/>
            <person name="Guo C."/>
            <person name="Argimon S."/>
            <person name="Zhang W."/>
            <person name="Yang X."/>
            <person name="Jeffery I.B."/>
            <person name="Cooney J.C."/>
            <person name="Kagawa T.F."/>
            <person name="Liu W."/>
            <person name="Song Y."/>
            <person name="Salvetti E."/>
            <person name="Wrobel A."/>
            <person name="Rasinkangas P."/>
            <person name="Parkhill J."/>
            <person name="Rea M.C."/>
            <person name="O'Sullivan O."/>
            <person name="Ritari J."/>
            <person name="Douillard F.P."/>
            <person name="Paul Ross R."/>
            <person name="Yang R."/>
            <person name="Briner A.E."/>
            <person name="Felis G.E."/>
            <person name="de Vos W.M."/>
            <person name="Barrangou R."/>
            <person name="Klaenhammer T.R."/>
            <person name="Caufield P.W."/>
            <person name="Cui Y."/>
            <person name="Zhang H."/>
            <person name="O'Toole P.W."/>
        </authorList>
    </citation>
    <scope>NUCLEOTIDE SEQUENCE [LARGE SCALE GENOMIC DNA]</scope>
    <source>
        <strain evidence="1 2">DSM 20178</strain>
    </source>
</reference>
<sequence>MLDHPFKYIVHNLFTIFMVSSLSPKVKFGVFRNQQQVIHTAYPHVRNLTPKI</sequence>
<dbReference type="PATRIC" id="fig|1423816.3.peg.1382"/>
<gene>
    <name evidence="1" type="ORF">FD51_GL001322</name>
</gene>
<dbReference type="Proteomes" id="UP000051984">
    <property type="component" value="Unassembled WGS sequence"/>
</dbReference>
<evidence type="ECO:0000313" key="1">
    <source>
        <dbReference type="EMBL" id="KRK13128.1"/>
    </source>
</evidence>
<dbReference type="AlphaFoldDB" id="A0A0R1EUT4"/>
<organism evidence="1 2">
    <name type="scientific">Lacticaseibacillus zeae DSM 20178 = KCTC 3804</name>
    <dbReference type="NCBI Taxonomy" id="1423816"/>
    <lineage>
        <taxon>Bacteria</taxon>
        <taxon>Bacillati</taxon>
        <taxon>Bacillota</taxon>
        <taxon>Bacilli</taxon>
        <taxon>Lactobacillales</taxon>
        <taxon>Lactobacillaceae</taxon>
        <taxon>Lacticaseibacillus</taxon>
    </lineage>
</organism>
<dbReference type="EMBL" id="AZCT01000002">
    <property type="protein sequence ID" value="KRK13128.1"/>
    <property type="molecule type" value="Genomic_DNA"/>
</dbReference>
<protein>
    <submittedName>
        <fullName evidence="1">Uncharacterized protein</fullName>
    </submittedName>
</protein>
<name>A0A0R1EUT4_LACZE</name>
<accession>A0A0R1EUT4</accession>
<comment type="caution">
    <text evidence="1">The sequence shown here is derived from an EMBL/GenBank/DDBJ whole genome shotgun (WGS) entry which is preliminary data.</text>
</comment>
<evidence type="ECO:0000313" key="2">
    <source>
        <dbReference type="Proteomes" id="UP000051984"/>
    </source>
</evidence>
<proteinExistence type="predicted"/>